<evidence type="ECO:0000313" key="25">
    <source>
        <dbReference type="Proteomes" id="UP000765509"/>
    </source>
</evidence>
<evidence type="ECO:0000256" key="16">
    <source>
        <dbReference type="ARBA" id="ARBA00022932"/>
    </source>
</evidence>
<evidence type="ECO:0000256" key="17">
    <source>
        <dbReference type="ARBA" id="ARBA00023113"/>
    </source>
</evidence>
<reference evidence="24" key="1">
    <citation type="submission" date="2021-03" db="EMBL/GenBank/DDBJ databases">
        <title>Draft genome sequence of rust myrtle Austropuccinia psidii MF-1, a brazilian biotype.</title>
        <authorList>
            <person name="Quecine M.C."/>
            <person name="Pachon D.M.R."/>
            <person name="Bonatelli M.L."/>
            <person name="Correr F.H."/>
            <person name="Franceschini L.M."/>
            <person name="Leite T.F."/>
            <person name="Margarido G.R.A."/>
            <person name="Almeida C.A."/>
            <person name="Ferrarezi J.A."/>
            <person name="Labate C.A."/>
        </authorList>
    </citation>
    <scope>NUCLEOTIDE SEQUENCE</scope>
    <source>
        <strain evidence="24">MF-1</strain>
    </source>
</reference>
<dbReference type="Pfam" id="PF22936">
    <property type="entry name" value="Pol_BBD"/>
    <property type="match status" value="1"/>
</dbReference>
<feature type="region of interest" description="Disordered" evidence="22">
    <location>
        <begin position="750"/>
        <end position="775"/>
    </location>
</feature>
<dbReference type="PANTHER" id="PTHR42648">
    <property type="entry name" value="TRANSPOSASE, PUTATIVE-RELATED"/>
    <property type="match status" value="1"/>
</dbReference>
<keyword evidence="12" id="KW-0460">Magnesium</keyword>
<dbReference type="Proteomes" id="UP000765509">
    <property type="component" value="Unassembled WGS sequence"/>
</dbReference>
<dbReference type="GO" id="GO:0015074">
    <property type="term" value="P:DNA integration"/>
    <property type="evidence" value="ECO:0007669"/>
    <property type="project" value="UniProtKB-KW"/>
</dbReference>
<keyword evidence="19" id="KW-0511">Multifunctional enzyme</keyword>
<feature type="domain" description="Integrase catalytic" evidence="23">
    <location>
        <begin position="484"/>
        <end position="650"/>
    </location>
</feature>
<dbReference type="Pfam" id="PF00665">
    <property type="entry name" value="rve"/>
    <property type="match status" value="1"/>
</dbReference>
<keyword evidence="13" id="KW-0694">RNA-binding</keyword>
<dbReference type="Gene3D" id="3.30.420.10">
    <property type="entry name" value="Ribonuclease H-like superfamily/Ribonuclease H"/>
    <property type="match status" value="1"/>
</dbReference>
<dbReference type="Pfam" id="PF25597">
    <property type="entry name" value="SH3_retrovirus"/>
    <property type="match status" value="1"/>
</dbReference>
<evidence type="ECO:0000256" key="5">
    <source>
        <dbReference type="ARBA" id="ARBA00022695"/>
    </source>
</evidence>
<evidence type="ECO:0000256" key="12">
    <source>
        <dbReference type="ARBA" id="ARBA00022842"/>
    </source>
</evidence>
<organism evidence="24 25">
    <name type="scientific">Austropuccinia psidii MF-1</name>
    <dbReference type="NCBI Taxonomy" id="1389203"/>
    <lineage>
        <taxon>Eukaryota</taxon>
        <taxon>Fungi</taxon>
        <taxon>Dikarya</taxon>
        <taxon>Basidiomycota</taxon>
        <taxon>Pucciniomycotina</taxon>
        <taxon>Pucciniomycetes</taxon>
        <taxon>Pucciniales</taxon>
        <taxon>Sphaerophragmiaceae</taxon>
        <taxon>Austropuccinia</taxon>
    </lineage>
</organism>
<dbReference type="InterPro" id="IPR013103">
    <property type="entry name" value="RVT_2"/>
</dbReference>
<keyword evidence="5" id="KW-0548">Nucleotidyltransferase</keyword>
<evidence type="ECO:0000313" key="24">
    <source>
        <dbReference type="EMBL" id="MBW0541438.1"/>
    </source>
</evidence>
<evidence type="ECO:0000256" key="20">
    <source>
        <dbReference type="ARBA" id="ARBA00048173"/>
    </source>
</evidence>
<protein>
    <recommendedName>
        <fullName evidence="23">Integrase catalytic domain-containing protein</fullName>
    </recommendedName>
</protein>
<evidence type="ECO:0000256" key="3">
    <source>
        <dbReference type="ARBA" id="ARBA00022612"/>
    </source>
</evidence>
<feature type="compositionally biased region" description="Basic residues" evidence="22">
    <location>
        <begin position="261"/>
        <end position="270"/>
    </location>
</feature>
<keyword evidence="6" id="KW-0540">Nuclease</keyword>
<dbReference type="InterPro" id="IPR057670">
    <property type="entry name" value="SH3_retrovirus"/>
</dbReference>
<keyword evidence="17" id="KW-0917">Virion maturation</keyword>
<dbReference type="GO" id="GO:0005634">
    <property type="term" value="C:nucleus"/>
    <property type="evidence" value="ECO:0007669"/>
    <property type="project" value="UniProtKB-ARBA"/>
</dbReference>
<comment type="catalytic activity">
    <reaction evidence="21">
        <text>DNA(n) + a 2'-deoxyribonucleoside 5'-triphosphate = DNA(n+1) + diphosphate</text>
        <dbReference type="Rhea" id="RHEA:22508"/>
        <dbReference type="Rhea" id="RHEA-COMP:17339"/>
        <dbReference type="Rhea" id="RHEA-COMP:17340"/>
        <dbReference type="ChEBI" id="CHEBI:33019"/>
        <dbReference type="ChEBI" id="CHEBI:61560"/>
        <dbReference type="ChEBI" id="CHEBI:173112"/>
        <dbReference type="EC" id="2.7.7.7"/>
    </reaction>
</comment>
<accession>A0A9Q3FPA3</accession>
<sequence length="1315" mass="148359">MGPDAIAGSAAQKNGIPILCENNYSEWDAAIRAFFLYIGFLDYVDGDINPPSESNLDFFSKYKEMKQKAAGVICQSLNTNNRAKFLTRDNEKNPLELYDAISSYYQSSQSKNQARIFCALLSVKCKNKELEKFISDIRIQLMNLNSVGIRVGKPPNTIDISDELLAEIIISKLSDGYDNLKRMIYETRPLETAKVVSKIDDYIRDSYSNTKESDEGQHVKSESAFKLRNYPYCSNGVHNPSTKHSVEDCRQLKRNNNQKAKNNKNNKKRANSANTNQESTFEEGYSSSEEIPIVKYSKAFVTKCNSQNLNPYLDTAASSHMVGDRRAFMTYTEKEMSVETANGSQTPVLGHGKVQFLSNHKFITLHCLHVPDLAETLVSMGKLWKAGFTILKTNQSLFSIKKHNSILMNGKVSNNLFVLDMKICLPKSKAASMIKTPDLLHKRTGHPGNEILKRMYPGVKIPEFCEACALSKSKQLPYKGTLRRAITPGHTVHSDLSGKISPPSIGGGNYYLKLTDDFSRFKSIYILKRKSDTVTAIKDYVHEVERKHGNCVKVLVNDNGGEYLDSELQRFLNKKGIKMQLTAPYSPKQNPISERGNRSTSEKARTLLFTSSLPTNFWGEAVVTGTFLENITPCSSIDNKTPFELWNKSKFDLSRLRTFGCRCYVNIPKALRKGKFEPTSKKGIFLGYDSDKHNWRIMLENGKIIRSHDVVFDEHLFPGNPIKEDEHQDLIQYSDNYSVADIVDHEHIGQIESPHNNNDSNSTNDSPRIIPTSKPGWEYKLTSNQAPKHVSADIDESNILSSKRRAHTAVHSINSNSKNPTSWKEAMSQPDKSLWVEALENELNNLTSRGVFIETTLPKGSKPVGHSVQFKRKFDSDGKLIKNKVRICAQGFSQKHGVDYNDTFSPTGKFSSLRCLLTVAAHKGLEIHHMDAVAAFLNPTLKEEIYMTIPNFISAHSSGKVWQLMKPLYGLKQSSRYWYLELTEFFKSINMFPSKADPCLFISNDNGWECFVHIHVDDMTVASNKIEKFKSLIMGRFEMEDLGPANFVLGIKLTRNRATKEIFLSQASYVKELLHEYDMSECKPVATPMVANSKISAASDDDHQQFLSLNKNYRKAIGKISYLQVATRPDLAFITSQLSQFLEKPGHSHWIAFKHLLRYLAGTKDLALCLGGNNLSLCSYSDADYANCIDTRRSVSGYLTMVGKSCINWKSRKQNTVSTSSCEAEYKAQYEGGKDLLWSRRLLEDLKISVPKPLQLFGDNQGAISLAKNPQANERSKHFDVIFHWIQEKTEDNTLKVNYVATQKMLADGLTKALA</sequence>
<dbReference type="GO" id="GO:0003964">
    <property type="term" value="F:RNA-directed DNA polymerase activity"/>
    <property type="evidence" value="ECO:0007669"/>
    <property type="project" value="UniProtKB-KW"/>
</dbReference>
<dbReference type="GO" id="GO:0005524">
    <property type="term" value="F:ATP binding"/>
    <property type="evidence" value="ECO:0007669"/>
    <property type="project" value="UniProtKB-KW"/>
</dbReference>
<feature type="compositionally biased region" description="Low complexity" evidence="22">
    <location>
        <begin position="756"/>
        <end position="766"/>
    </location>
</feature>
<evidence type="ECO:0000256" key="8">
    <source>
        <dbReference type="ARBA" id="ARBA00022741"/>
    </source>
</evidence>
<comment type="caution">
    <text evidence="24">The sequence shown here is derived from an EMBL/GenBank/DDBJ whole genome shotgun (WGS) entry which is preliminary data.</text>
</comment>
<evidence type="ECO:0000256" key="19">
    <source>
        <dbReference type="ARBA" id="ARBA00023268"/>
    </source>
</evidence>
<dbReference type="GO" id="GO:0004519">
    <property type="term" value="F:endonuclease activity"/>
    <property type="evidence" value="ECO:0007669"/>
    <property type="project" value="UniProtKB-KW"/>
</dbReference>
<evidence type="ECO:0000256" key="22">
    <source>
        <dbReference type="SAM" id="MobiDB-lite"/>
    </source>
</evidence>
<dbReference type="Pfam" id="PF07727">
    <property type="entry name" value="RVT_2"/>
    <property type="match status" value="1"/>
</dbReference>
<dbReference type="PROSITE" id="PS50994">
    <property type="entry name" value="INTEGRASE"/>
    <property type="match status" value="1"/>
</dbReference>
<dbReference type="EMBL" id="AVOT02046089">
    <property type="protein sequence ID" value="MBW0541438.1"/>
    <property type="molecule type" value="Genomic_DNA"/>
</dbReference>
<comment type="catalytic activity">
    <reaction evidence="20">
        <text>DNA(n) + a 2'-deoxyribonucleoside 5'-triphosphate = DNA(n+1) + diphosphate</text>
        <dbReference type="Rhea" id="RHEA:22508"/>
        <dbReference type="Rhea" id="RHEA-COMP:17339"/>
        <dbReference type="Rhea" id="RHEA-COMP:17340"/>
        <dbReference type="ChEBI" id="CHEBI:33019"/>
        <dbReference type="ChEBI" id="CHEBI:61560"/>
        <dbReference type="ChEBI" id="CHEBI:173112"/>
        <dbReference type="EC" id="2.7.7.49"/>
    </reaction>
</comment>
<gene>
    <name evidence="24" type="ORF">O181_081153</name>
</gene>
<keyword evidence="16" id="KW-0808">Transferase</keyword>
<dbReference type="InterPro" id="IPR001584">
    <property type="entry name" value="Integrase_cat-core"/>
</dbReference>
<keyword evidence="9" id="KW-0255">Endonuclease</keyword>
<evidence type="ECO:0000256" key="21">
    <source>
        <dbReference type="ARBA" id="ARBA00049244"/>
    </source>
</evidence>
<dbReference type="GO" id="GO:0046872">
    <property type="term" value="F:metal ion binding"/>
    <property type="evidence" value="ECO:0007669"/>
    <property type="project" value="UniProtKB-KW"/>
</dbReference>
<evidence type="ECO:0000256" key="9">
    <source>
        <dbReference type="ARBA" id="ARBA00022759"/>
    </source>
</evidence>
<evidence type="ECO:0000256" key="18">
    <source>
        <dbReference type="ARBA" id="ARBA00023172"/>
    </source>
</evidence>
<evidence type="ECO:0000259" key="23">
    <source>
        <dbReference type="PROSITE" id="PS50994"/>
    </source>
</evidence>
<evidence type="ECO:0000256" key="11">
    <source>
        <dbReference type="ARBA" id="ARBA00022840"/>
    </source>
</evidence>
<proteinExistence type="predicted"/>
<name>A0A9Q3FPA3_9BASI</name>
<keyword evidence="10" id="KW-0378">Hydrolase</keyword>
<dbReference type="InterPro" id="IPR025724">
    <property type="entry name" value="GAG-pre-integrase_dom"/>
</dbReference>
<keyword evidence="18" id="KW-0233">DNA recombination</keyword>
<feature type="region of interest" description="Disordered" evidence="22">
    <location>
        <begin position="256"/>
        <end position="284"/>
    </location>
</feature>
<keyword evidence="2" id="KW-0815">Transposition</keyword>
<evidence type="ECO:0000256" key="15">
    <source>
        <dbReference type="ARBA" id="ARBA00022918"/>
    </source>
</evidence>
<evidence type="ECO:0000256" key="7">
    <source>
        <dbReference type="ARBA" id="ARBA00022723"/>
    </source>
</evidence>
<dbReference type="InterPro" id="IPR039537">
    <property type="entry name" value="Retrotran_Ty1/copia-like"/>
</dbReference>
<keyword evidence="7" id="KW-0479">Metal-binding</keyword>
<dbReference type="InterPro" id="IPR012337">
    <property type="entry name" value="RNaseH-like_sf"/>
</dbReference>
<dbReference type="SUPFAM" id="SSF53098">
    <property type="entry name" value="Ribonuclease H-like"/>
    <property type="match status" value="1"/>
</dbReference>
<keyword evidence="14" id="KW-0229">DNA integration</keyword>
<keyword evidence="3" id="KW-1188">Viral release from host cell</keyword>
<dbReference type="CDD" id="cd09272">
    <property type="entry name" value="RNase_HI_RT_Ty1"/>
    <property type="match status" value="1"/>
</dbReference>
<evidence type="ECO:0000256" key="1">
    <source>
        <dbReference type="ARBA" id="ARBA00002180"/>
    </source>
</evidence>
<keyword evidence="15" id="KW-0695">RNA-directed DNA polymerase</keyword>
<keyword evidence="4" id="KW-0645">Protease</keyword>
<evidence type="ECO:0000256" key="10">
    <source>
        <dbReference type="ARBA" id="ARBA00022801"/>
    </source>
</evidence>
<dbReference type="GO" id="GO:0003887">
    <property type="term" value="F:DNA-directed DNA polymerase activity"/>
    <property type="evidence" value="ECO:0007669"/>
    <property type="project" value="UniProtKB-KW"/>
</dbReference>
<dbReference type="InterPro" id="IPR054722">
    <property type="entry name" value="PolX-like_BBD"/>
</dbReference>
<dbReference type="GO" id="GO:0008233">
    <property type="term" value="F:peptidase activity"/>
    <property type="evidence" value="ECO:0007669"/>
    <property type="project" value="UniProtKB-KW"/>
</dbReference>
<feature type="non-terminal residue" evidence="24">
    <location>
        <position position="1315"/>
    </location>
</feature>
<dbReference type="GO" id="GO:0032196">
    <property type="term" value="P:transposition"/>
    <property type="evidence" value="ECO:0007669"/>
    <property type="project" value="UniProtKB-KW"/>
</dbReference>
<comment type="function">
    <text evidence="1">The aspartyl protease (PR) mediates the proteolytic cleavages of the Gag and Gag-Pol polyproteins after assembly of the VLP.</text>
</comment>
<dbReference type="Pfam" id="PF13976">
    <property type="entry name" value="gag_pre-integrs"/>
    <property type="match status" value="1"/>
</dbReference>
<evidence type="ECO:0000256" key="14">
    <source>
        <dbReference type="ARBA" id="ARBA00022908"/>
    </source>
</evidence>
<keyword evidence="25" id="KW-1185">Reference proteome</keyword>
<evidence type="ECO:0000256" key="13">
    <source>
        <dbReference type="ARBA" id="ARBA00022884"/>
    </source>
</evidence>
<evidence type="ECO:0000256" key="2">
    <source>
        <dbReference type="ARBA" id="ARBA00022578"/>
    </source>
</evidence>
<dbReference type="GO" id="GO:0003723">
    <property type="term" value="F:RNA binding"/>
    <property type="evidence" value="ECO:0007669"/>
    <property type="project" value="UniProtKB-KW"/>
</dbReference>
<keyword evidence="8" id="KW-0547">Nucleotide-binding</keyword>
<evidence type="ECO:0000256" key="4">
    <source>
        <dbReference type="ARBA" id="ARBA00022670"/>
    </source>
</evidence>
<evidence type="ECO:0000256" key="6">
    <source>
        <dbReference type="ARBA" id="ARBA00022722"/>
    </source>
</evidence>
<dbReference type="OrthoDB" id="2506336at2759"/>
<dbReference type="GO" id="GO:0006508">
    <property type="term" value="P:proteolysis"/>
    <property type="evidence" value="ECO:0007669"/>
    <property type="project" value="UniProtKB-KW"/>
</dbReference>
<keyword evidence="16" id="KW-0239">DNA-directed DNA polymerase</keyword>
<dbReference type="GO" id="GO:0006310">
    <property type="term" value="P:DNA recombination"/>
    <property type="evidence" value="ECO:0007669"/>
    <property type="project" value="UniProtKB-KW"/>
</dbReference>
<keyword evidence="11" id="KW-0067">ATP-binding</keyword>
<dbReference type="PANTHER" id="PTHR42648:SF11">
    <property type="entry name" value="TRANSPOSON TY4-P GAG-POL POLYPROTEIN"/>
    <property type="match status" value="1"/>
</dbReference>
<dbReference type="InterPro" id="IPR036397">
    <property type="entry name" value="RNaseH_sf"/>
</dbReference>